<feature type="region of interest" description="Disordered" evidence="3">
    <location>
        <begin position="227"/>
        <end position="460"/>
    </location>
</feature>
<dbReference type="CDD" id="cd07323">
    <property type="entry name" value="LAM"/>
    <property type="match status" value="1"/>
</dbReference>
<dbReference type="InterPro" id="IPR006607">
    <property type="entry name" value="DM15"/>
</dbReference>
<dbReference type="PANTHER" id="PTHR22792:SF132">
    <property type="entry name" value="LA-RELATED PROTEIN 1"/>
    <property type="match status" value="1"/>
</dbReference>
<keyword evidence="1 2" id="KW-0694">RNA-binding</keyword>
<dbReference type="SUPFAM" id="SSF46785">
    <property type="entry name" value="Winged helix' DNA-binding domain"/>
    <property type="match status" value="1"/>
</dbReference>
<feature type="compositionally biased region" description="Basic and acidic residues" evidence="3">
    <location>
        <begin position="404"/>
        <end position="419"/>
    </location>
</feature>
<dbReference type="SMART" id="SM00684">
    <property type="entry name" value="DM15"/>
    <property type="match status" value="3"/>
</dbReference>
<dbReference type="STRING" id="574566.I0Z4I0"/>
<feature type="compositionally biased region" description="Low complexity" evidence="3">
    <location>
        <begin position="738"/>
        <end position="754"/>
    </location>
</feature>
<feature type="compositionally biased region" description="Polar residues" evidence="3">
    <location>
        <begin position="121"/>
        <end position="133"/>
    </location>
</feature>
<accession>I0Z4I0</accession>
<feature type="compositionally biased region" description="Low complexity" evidence="3">
    <location>
        <begin position="152"/>
        <end position="165"/>
    </location>
</feature>
<dbReference type="GeneID" id="17043551"/>
<feature type="region of interest" description="Disordered" evidence="3">
    <location>
        <begin position="1"/>
        <end position="204"/>
    </location>
</feature>
<feature type="compositionally biased region" description="Low complexity" evidence="3">
    <location>
        <begin position="329"/>
        <end position="343"/>
    </location>
</feature>
<reference evidence="5 6" key="1">
    <citation type="journal article" date="2012" name="Genome Biol.">
        <title>The genome of the polar eukaryotic microalga coccomyxa subellipsoidea reveals traits of cold adaptation.</title>
        <authorList>
            <person name="Blanc G."/>
            <person name="Agarkova I."/>
            <person name="Grimwood J."/>
            <person name="Kuo A."/>
            <person name="Brueggeman A."/>
            <person name="Dunigan D."/>
            <person name="Gurnon J."/>
            <person name="Ladunga I."/>
            <person name="Lindquist E."/>
            <person name="Lucas S."/>
            <person name="Pangilinan J."/>
            <person name="Proschold T."/>
            <person name="Salamov A."/>
            <person name="Schmutz J."/>
            <person name="Weeks D."/>
            <person name="Yamada T."/>
            <person name="Claverie J.M."/>
            <person name="Grigoriev I."/>
            <person name="Van Etten J."/>
            <person name="Lomsadze A."/>
            <person name="Borodovsky M."/>
        </authorList>
    </citation>
    <scope>NUCLEOTIDE SEQUENCE [LARGE SCALE GENOMIC DNA]</scope>
    <source>
        <strain evidence="5 6">C-169</strain>
    </source>
</reference>
<dbReference type="OrthoDB" id="340227at2759"/>
<dbReference type="Pfam" id="PF05383">
    <property type="entry name" value="La"/>
    <property type="match status" value="1"/>
</dbReference>
<dbReference type="AlphaFoldDB" id="I0Z4I0"/>
<feature type="compositionally biased region" description="Polar residues" evidence="3">
    <location>
        <begin position="95"/>
        <end position="108"/>
    </location>
</feature>
<dbReference type="RefSeq" id="XP_005650093.1">
    <property type="nucleotide sequence ID" value="XM_005650036.1"/>
</dbReference>
<dbReference type="InterPro" id="IPR036390">
    <property type="entry name" value="WH_DNA-bd_sf"/>
</dbReference>
<dbReference type="SMART" id="SM00715">
    <property type="entry name" value="LA"/>
    <property type="match status" value="1"/>
</dbReference>
<feature type="compositionally biased region" description="Low complexity" evidence="3">
    <location>
        <begin position="659"/>
        <end position="671"/>
    </location>
</feature>
<feature type="compositionally biased region" description="Low complexity" evidence="3">
    <location>
        <begin position="304"/>
        <end position="315"/>
    </location>
</feature>
<feature type="compositionally biased region" description="Basic residues" evidence="3">
    <location>
        <begin position="1053"/>
        <end position="1066"/>
    </location>
</feature>
<proteinExistence type="predicted"/>
<evidence type="ECO:0000313" key="6">
    <source>
        <dbReference type="Proteomes" id="UP000007264"/>
    </source>
</evidence>
<feature type="compositionally biased region" description="Low complexity" evidence="3">
    <location>
        <begin position="378"/>
        <end position="394"/>
    </location>
</feature>
<sequence length="1271" mass="134552">MATSVKEEAAAPTQDGTPQSELPKAPPAKKMVDPAPIPPPLKSPWAEIVRQQPKPKDVVGKDSGIRPATLVENSKQASQSQEPRQAARSKDSPVHAQSSSLEAPTSQHRPVDGAVKAPGRNGSSTSASINNAAKNGGRGPAHVKTVPPIVPPISSSAPSAASAPSEGSPTDRKGEDALAASTEDKCTPRKEERKPLKPAWKIVPTSPEIPRSAVALSQTGEAVAWPSLGAAKGTQKKKLSISAPTTPLSRKVTQRAPDIVPRALETAANHVEAQKPAAPAQPPAPRLPEPKPQPEKGPAAAEKAQPASTSAPASSHGQDLAQPLVSIDPQSLPASSEPSSTSSQHIERAPSASSDPSNNVSIAFSGRITSVPASTREASQQRGSRRGSAAGARQTRSLADQEAASDKDVSLRDWVRKDQPSQQQASQQQQQQQQQQRSWSNRSDGVRRAKGGRGNGGASLGYINRSGAPVYNTAAQLQGYQQPLFFPTVSQMYYPPTAYGLPVTPAVNAPSLGQIEEAVRRQIEYYFSVENLCKDMFLRKKMDGEGWIPTAVIASFNRVRMLTPDLAIILRALRGSPVVETSADQMSIRARDTWRNWVLPEEERDASVRAPKITVSMVSPSGATAPALLPAAPVLRTVSVGGGMDRRGAGFSGGRRNNAAASQPATPMAASAHERPADAAQDPAAAAEGAASNAQRQGPSGAAQAASAAGNKDVESDAASVQPSQDDVFQLDEEHEQAAQPSSQEAATSSAEAQMSEEELGDLIVVKHSRHDRAAGQHHAGSSDDQHDASAQASSGEKLDPEAVVRFYPTRVRAAAGTVLVGTGTPSADHPTISGVGWLTADRAHARDLQPVDSMLSTSAYSYSHSLTGSVMQQFEHPTARLLQDSGFRPIRYPAWKLACLEERVSEAERVGAGVGKSEEMNTLFRFWLYFLRDRFCPALYAEFRRYAAEDAAAQYQYGRECLFRFYSYGLQQSFDDALYRDFEQETLLDLEAGSIYGLEKLWAFFYYGPGTPQDSTVQLNPKLKELLDERFHSLEDFKADERYRVPHDDHRLHSKQRHHHAKHRNAPTARAPVNGKMDAHAHPKKPAPAPAGLSADAFPRKSRQPNSTEAAAAPSRRSIELSADAAEFTLPQPSSKPAAPTPAAASAPSTAESPAATSAPESTAPEAAEPAEAHSLPNGVAPHVPDDVSDSSAAEVSAAPKAAAGKNGAVARMIASLESAKLQDKPNGVANGVGGGKALANGLTKTGKAAEIAPAVQPVANGQVNELEAK</sequence>
<evidence type="ECO:0000313" key="5">
    <source>
        <dbReference type="EMBL" id="EIE25549.1"/>
    </source>
</evidence>
<dbReference type="Proteomes" id="UP000007264">
    <property type="component" value="Unassembled WGS sequence"/>
</dbReference>
<organism evidence="5 6">
    <name type="scientific">Coccomyxa subellipsoidea (strain C-169)</name>
    <name type="common">Green microalga</name>
    <dbReference type="NCBI Taxonomy" id="574566"/>
    <lineage>
        <taxon>Eukaryota</taxon>
        <taxon>Viridiplantae</taxon>
        <taxon>Chlorophyta</taxon>
        <taxon>core chlorophytes</taxon>
        <taxon>Trebouxiophyceae</taxon>
        <taxon>Trebouxiophyceae incertae sedis</taxon>
        <taxon>Coccomyxaceae</taxon>
        <taxon>Coccomyxa</taxon>
        <taxon>Coccomyxa subellipsoidea</taxon>
    </lineage>
</organism>
<evidence type="ECO:0000256" key="2">
    <source>
        <dbReference type="PROSITE-ProRule" id="PRU00332"/>
    </source>
</evidence>
<feature type="compositionally biased region" description="Low complexity" evidence="3">
    <location>
        <begin position="420"/>
        <end position="436"/>
    </location>
</feature>
<dbReference type="Pfam" id="PF21071">
    <property type="entry name" value="LARP1_HEAT"/>
    <property type="match status" value="1"/>
</dbReference>
<feature type="region of interest" description="Disordered" evidence="3">
    <location>
        <begin position="646"/>
        <end position="756"/>
    </location>
</feature>
<dbReference type="KEGG" id="csl:COCSUDRAFT_65296"/>
<name>I0Z4I0_COCSC</name>
<dbReference type="InterPro" id="IPR045180">
    <property type="entry name" value="La_dom_prot"/>
</dbReference>
<feature type="domain" description="HTH La-type RNA-binding" evidence="4">
    <location>
        <begin position="509"/>
        <end position="600"/>
    </location>
</feature>
<comment type="caution">
    <text evidence="5">The sequence shown here is derived from an EMBL/GenBank/DDBJ whole genome shotgun (WGS) entry which is preliminary data.</text>
</comment>
<feature type="compositionally biased region" description="Low complexity" evidence="3">
    <location>
        <begin position="1191"/>
        <end position="1209"/>
    </location>
</feature>
<feature type="region of interest" description="Disordered" evidence="3">
    <location>
        <begin position="1046"/>
        <end position="1118"/>
    </location>
</feature>
<gene>
    <name evidence="5" type="ORF">COCSUDRAFT_65296</name>
</gene>
<dbReference type="EMBL" id="AGSI01000004">
    <property type="protein sequence ID" value="EIE25549.1"/>
    <property type="molecule type" value="Genomic_DNA"/>
</dbReference>
<protein>
    <recommendedName>
        <fullName evidence="4">HTH La-type RNA-binding domain-containing protein</fullName>
    </recommendedName>
</protein>
<feature type="compositionally biased region" description="Basic and acidic residues" evidence="3">
    <location>
        <begin position="54"/>
        <end position="64"/>
    </location>
</feature>
<feature type="region of interest" description="Disordered" evidence="3">
    <location>
        <begin position="771"/>
        <end position="802"/>
    </location>
</feature>
<feature type="compositionally biased region" description="Polar residues" evidence="3">
    <location>
        <begin position="71"/>
        <end position="83"/>
    </location>
</feature>
<evidence type="ECO:0000256" key="1">
    <source>
        <dbReference type="ARBA" id="ARBA00022884"/>
    </source>
</evidence>
<feature type="compositionally biased region" description="Basic and acidic residues" evidence="3">
    <location>
        <begin position="169"/>
        <end position="195"/>
    </location>
</feature>
<evidence type="ECO:0000256" key="3">
    <source>
        <dbReference type="SAM" id="MobiDB-lite"/>
    </source>
</evidence>
<dbReference type="PROSITE" id="PS50961">
    <property type="entry name" value="HTH_LA"/>
    <property type="match status" value="1"/>
</dbReference>
<dbReference type="InterPro" id="IPR036388">
    <property type="entry name" value="WH-like_DNA-bd_sf"/>
</dbReference>
<dbReference type="PANTHER" id="PTHR22792">
    <property type="entry name" value="LUPUS LA PROTEIN-RELATED"/>
    <property type="match status" value="1"/>
</dbReference>
<feature type="compositionally biased region" description="Polar residues" evidence="3">
    <location>
        <begin position="351"/>
        <end position="377"/>
    </location>
</feature>
<dbReference type="GO" id="GO:0000339">
    <property type="term" value="F:RNA cap binding"/>
    <property type="evidence" value="ECO:0007669"/>
    <property type="project" value="InterPro"/>
</dbReference>
<dbReference type="Gene3D" id="1.10.10.10">
    <property type="entry name" value="Winged helix-like DNA-binding domain superfamily/Winged helix DNA-binding domain"/>
    <property type="match status" value="1"/>
</dbReference>
<feature type="region of interest" description="Disordered" evidence="3">
    <location>
        <begin position="1131"/>
        <end position="1209"/>
    </location>
</feature>
<dbReference type="GO" id="GO:0048255">
    <property type="term" value="P:mRNA stabilization"/>
    <property type="evidence" value="ECO:0007669"/>
    <property type="project" value="InterPro"/>
</dbReference>
<dbReference type="eggNOG" id="KOG2590">
    <property type="taxonomic scope" value="Eukaryota"/>
</dbReference>
<feature type="compositionally biased region" description="Low complexity" evidence="3">
    <location>
        <begin position="1138"/>
        <end position="1171"/>
    </location>
</feature>
<dbReference type="GO" id="GO:0005737">
    <property type="term" value="C:cytoplasm"/>
    <property type="evidence" value="ECO:0007669"/>
    <property type="project" value="UniProtKB-ARBA"/>
</dbReference>
<feature type="compositionally biased region" description="Low complexity" evidence="3">
    <location>
        <begin position="678"/>
        <end position="710"/>
    </location>
</feature>
<keyword evidence="6" id="KW-1185">Reference proteome</keyword>
<evidence type="ECO:0000259" key="4">
    <source>
        <dbReference type="PROSITE" id="PS50961"/>
    </source>
</evidence>
<dbReference type="InterPro" id="IPR006630">
    <property type="entry name" value="La_HTH"/>
</dbReference>